<comment type="caution">
    <text evidence="2">The sequence shown here is derived from an EMBL/GenBank/DDBJ whole genome shotgun (WGS) entry which is preliminary data.</text>
</comment>
<proteinExistence type="predicted"/>
<dbReference type="InterPro" id="IPR021731">
    <property type="entry name" value="AMIN_dom"/>
</dbReference>
<protein>
    <recommendedName>
        <fullName evidence="1">AMIN domain-containing protein</fullName>
    </recommendedName>
</protein>
<feature type="domain" description="AMIN" evidence="1">
    <location>
        <begin position="36"/>
        <end position="119"/>
    </location>
</feature>
<dbReference type="InterPro" id="IPR013783">
    <property type="entry name" value="Ig-like_fold"/>
</dbReference>
<dbReference type="EMBL" id="LAZR01011539">
    <property type="protein sequence ID" value="KKM61164.1"/>
    <property type="molecule type" value="Genomic_DNA"/>
</dbReference>
<name>A0A0F9IUZ2_9ZZZZ</name>
<evidence type="ECO:0000313" key="2">
    <source>
        <dbReference type="EMBL" id="KKM61164.1"/>
    </source>
</evidence>
<dbReference type="Gene3D" id="2.60.40.10">
    <property type="entry name" value="Immunoglobulins"/>
    <property type="match status" value="1"/>
</dbReference>
<organism evidence="2">
    <name type="scientific">marine sediment metagenome</name>
    <dbReference type="NCBI Taxonomy" id="412755"/>
    <lineage>
        <taxon>unclassified sequences</taxon>
        <taxon>metagenomes</taxon>
        <taxon>ecological metagenomes</taxon>
    </lineage>
</organism>
<sequence>MIRKNLSFFPFLFVFIILLTTFSFSQQRGSIEKIVVSKSEKTLEVSIFLSYFSYYRLFELSGPNRVVIDCFDTRSIKAPRLLRVNALGVRGIRTGIYKPGIARTVFDMIDQIPPYKIESIENGLRIIFWPEEEKVIEEKIEIEIEDAICDIRVNPVKANVNDPIFVDMSGSENAKSMEVEVFDKRGIKITSQKLTPDSPKWETRFDEPGEYFFKGKAFNTEDKPSENISEARIYINSPPVSRLECSPCKAKILKPITLDATGSADFDGQVIRVDFEIADEEGNLVDRFTDNEKPFAWEKVFEDKGVYTVTAIGTDDYGAVSEPALVKVIAKGGKKRLSILLDVGALAARGQGTSYSGYMAGRLGIVYQIFPGALDIIISGGGAYTTESAPWKSFYNGSLLLNFHLGPVFIGAGAGVTTEHKETLPKAYGEAIANIGIDIFNISKTKLSILLEAAGPVTDLSFKRHHKLMAGFRFTF</sequence>
<gene>
    <name evidence="2" type="ORF">LCGC14_1534480</name>
</gene>
<evidence type="ECO:0000259" key="1">
    <source>
        <dbReference type="Pfam" id="PF11741"/>
    </source>
</evidence>
<dbReference type="Gene3D" id="2.60.40.3500">
    <property type="match status" value="1"/>
</dbReference>
<dbReference type="AlphaFoldDB" id="A0A0F9IUZ2"/>
<reference evidence="2" key="1">
    <citation type="journal article" date="2015" name="Nature">
        <title>Complex archaea that bridge the gap between prokaryotes and eukaryotes.</title>
        <authorList>
            <person name="Spang A."/>
            <person name="Saw J.H."/>
            <person name="Jorgensen S.L."/>
            <person name="Zaremba-Niedzwiedzka K."/>
            <person name="Martijn J."/>
            <person name="Lind A.E."/>
            <person name="van Eijk R."/>
            <person name="Schleper C."/>
            <person name="Guy L."/>
            <person name="Ettema T.J."/>
        </authorList>
    </citation>
    <scope>NUCLEOTIDE SEQUENCE</scope>
</reference>
<accession>A0A0F9IUZ2</accession>
<dbReference type="Pfam" id="PF11741">
    <property type="entry name" value="AMIN"/>
    <property type="match status" value="1"/>
</dbReference>